<evidence type="ECO:0000313" key="2">
    <source>
        <dbReference type="EMBL" id="ASY10438.1"/>
    </source>
</evidence>
<dbReference type="InterPro" id="IPR027273">
    <property type="entry name" value="Neocarzinostatin-like"/>
</dbReference>
<evidence type="ECO:0000256" key="1">
    <source>
        <dbReference type="SAM" id="SignalP"/>
    </source>
</evidence>
<dbReference type="Proteomes" id="UP000217144">
    <property type="component" value="Chromosome"/>
</dbReference>
<gene>
    <name evidence="2" type="ORF">A1s21148_02615</name>
</gene>
<feature type="chain" id="PRO_5042156138" description="Ig-like domain-containing protein" evidence="1">
    <location>
        <begin position="26"/>
        <end position="322"/>
    </location>
</feature>
<sequence length="322" mass="33944">MKKMITLISVLALAIPVFTAPSASAETFVFQSGPLTNLDPAGATVNGGFTKFTTKGGMYMQQCIAPVAGARPATCSDELQLWISTKGEVGSVSATGPIAFKVASTITGRGVAVDCTKTSCGIFFRLDRSATADTSEDLFLPITFREGAAAPLLPADVVTVTLNTKPLTRNVPMALAYRQSAKIVATAQSGLPVTLTSLTPECSYVNGTLTALKGAGQCALAHRTAGNDKFAASSANYPFILEPGTQKVERATKELKKGKPKAMPAESNFGEVITYKSLSKNCRVELNLIESQKRGVCTIVATAPAKEGMWLALKQDLRIRVS</sequence>
<evidence type="ECO:0008006" key="4">
    <source>
        <dbReference type="Google" id="ProtNLM"/>
    </source>
</evidence>
<dbReference type="KEGG" id="plan:A1s21148_02615"/>
<protein>
    <recommendedName>
        <fullName evidence="4">Ig-like domain-containing protein</fullName>
    </recommendedName>
</protein>
<keyword evidence="1" id="KW-0732">Signal</keyword>
<dbReference type="EMBL" id="CP016769">
    <property type="protein sequence ID" value="ASY10438.1"/>
    <property type="molecule type" value="Genomic_DNA"/>
</dbReference>
<proteinExistence type="predicted"/>
<name>A0AAC9YRW2_9ACTN</name>
<dbReference type="RefSeq" id="WP_095670926.1">
    <property type="nucleotide sequence ID" value="NZ_CP016769.1"/>
</dbReference>
<accession>A0AAC9YRW2</accession>
<dbReference type="SUPFAM" id="SSF49319">
    <property type="entry name" value="Actinoxanthin-like"/>
    <property type="match status" value="1"/>
</dbReference>
<feature type="signal peptide" evidence="1">
    <location>
        <begin position="1"/>
        <end position="25"/>
    </location>
</feature>
<keyword evidence="3" id="KW-1185">Reference proteome</keyword>
<evidence type="ECO:0000313" key="3">
    <source>
        <dbReference type="Proteomes" id="UP000217144"/>
    </source>
</evidence>
<dbReference type="Gene3D" id="2.60.40.230">
    <property type="entry name" value="Neocarzinostatin-like"/>
    <property type="match status" value="1"/>
</dbReference>
<reference evidence="2 3" key="1">
    <citation type="submission" date="2016-07" db="EMBL/GenBank/DDBJ databases">
        <title>High microdiversification within the ubiquitous acI lineage of Actinobacteria.</title>
        <authorList>
            <person name="Neuenschwander S.M."/>
            <person name="Salcher M."/>
            <person name="Ghai R."/>
            <person name="Pernthaler J."/>
        </authorList>
    </citation>
    <scope>NUCLEOTIDE SEQUENCE [LARGE SCALE GENOMIC DNA]</scope>
    <source>
        <strain evidence="2">MMS-21-148</strain>
    </source>
</reference>
<dbReference type="AlphaFoldDB" id="A0AAC9YRW2"/>
<organism evidence="2 3">
    <name type="scientific">Candidatus Planktophila lacus</name>
    <dbReference type="NCBI Taxonomy" id="1884913"/>
    <lineage>
        <taxon>Bacteria</taxon>
        <taxon>Bacillati</taxon>
        <taxon>Actinomycetota</taxon>
        <taxon>Actinomycetes</taxon>
        <taxon>Candidatus Nanopelagicales</taxon>
        <taxon>Candidatus Nanopelagicaceae</taxon>
        <taxon>Candidatus Planktophila</taxon>
    </lineage>
</organism>